<dbReference type="GO" id="GO:0008168">
    <property type="term" value="F:methyltransferase activity"/>
    <property type="evidence" value="ECO:0007669"/>
    <property type="project" value="UniProtKB-KW"/>
</dbReference>
<dbReference type="GO" id="GO:0032259">
    <property type="term" value="P:methylation"/>
    <property type="evidence" value="ECO:0007669"/>
    <property type="project" value="UniProtKB-KW"/>
</dbReference>
<dbReference type="AlphaFoldDB" id="A0A9P4TT56"/>
<dbReference type="Proteomes" id="UP000800235">
    <property type="component" value="Unassembled WGS sequence"/>
</dbReference>
<comment type="caution">
    <text evidence="1">The sequence shown here is derived from an EMBL/GenBank/DDBJ whole genome shotgun (WGS) entry which is preliminary data.</text>
</comment>
<dbReference type="InterPro" id="IPR029063">
    <property type="entry name" value="SAM-dependent_MTases_sf"/>
</dbReference>
<keyword evidence="1" id="KW-0489">Methyltransferase</keyword>
<dbReference type="SUPFAM" id="SSF53335">
    <property type="entry name" value="S-adenosyl-L-methionine-dependent methyltransferases"/>
    <property type="match status" value="1"/>
</dbReference>
<protein>
    <submittedName>
        <fullName evidence="1">S-adenosyl-L-methionine-dependent methyltransferase</fullName>
    </submittedName>
</protein>
<dbReference type="PANTHER" id="PTHR43591">
    <property type="entry name" value="METHYLTRANSFERASE"/>
    <property type="match status" value="1"/>
</dbReference>
<evidence type="ECO:0000313" key="1">
    <source>
        <dbReference type="EMBL" id="KAF2420524.1"/>
    </source>
</evidence>
<reference evidence="1" key="1">
    <citation type="journal article" date="2020" name="Stud. Mycol.">
        <title>101 Dothideomycetes genomes: a test case for predicting lifestyles and emergence of pathogens.</title>
        <authorList>
            <person name="Haridas S."/>
            <person name="Albert R."/>
            <person name="Binder M."/>
            <person name="Bloem J."/>
            <person name="Labutti K."/>
            <person name="Salamov A."/>
            <person name="Andreopoulos B."/>
            <person name="Baker S."/>
            <person name="Barry K."/>
            <person name="Bills G."/>
            <person name="Bluhm B."/>
            <person name="Cannon C."/>
            <person name="Castanera R."/>
            <person name="Culley D."/>
            <person name="Daum C."/>
            <person name="Ezra D."/>
            <person name="Gonzalez J."/>
            <person name="Henrissat B."/>
            <person name="Kuo A."/>
            <person name="Liang C."/>
            <person name="Lipzen A."/>
            <person name="Lutzoni F."/>
            <person name="Magnuson J."/>
            <person name="Mondo S."/>
            <person name="Nolan M."/>
            <person name="Ohm R."/>
            <person name="Pangilinan J."/>
            <person name="Park H.-J."/>
            <person name="Ramirez L."/>
            <person name="Alfaro M."/>
            <person name="Sun H."/>
            <person name="Tritt A."/>
            <person name="Yoshinaga Y."/>
            <person name="Zwiers L.-H."/>
            <person name="Turgeon B."/>
            <person name="Goodwin S."/>
            <person name="Spatafora J."/>
            <person name="Crous P."/>
            <person name="Grigoriev I."/>
        </authorList>
    </citation>
    <scope>NUCLEOTIDE SEQUENCE</scope>
    <source>
        <strain evidence="1">CBS 130266</strain>
    </source>
</reference>
<proteinExistence type="predicted"/>
<organism evidence="1 2">
    <name type="scientific">Tothia fuscella</name>
    <dbReference type="NCBI Taxonomy" id="1048955"/>
    <lineage>
        <taxon>Eukaryota</taxon>
        <taxon>Fungi</taxon>
        <taxon>Dikarya</taxon>
        <taxon>Ascomycota</taxon>
        <taxon>Pezizomycotina</taxon>
        <taxon>Dothideomycetes</taxon>
        <taxon>Pleosporomycetidae</taxon>
        <taxon>Venturiales</taxon>
        <taxon>Cylindrosympodiaceae</taxon>
        <taxon>Tothia</taxon>
    </lineage>
</organism>
<dbReference type="OrthoDB" id="2013972at2759"/>
<accession>A0A9P4TT56</accession>
<dbReference type="PANTHER" id="PTHR43591:SF24">
    <property type="entry name" value="2-METHOXY-6-POLYPRENYL-1,4-BENZOQUINOL METHYLASE, MITOCHONDRIAL"/>
    <property type="match status" value="1"/>
</dbReference>
<gene>
    <name evidence="1" type="ORF">EJ08DRAFT_705249</name>
</gene>
<sequence length="272" mass="30798">MAEASGHEVKIIGLNLEVDDQAKWHSTHAETDLTAPNAEKSETLTLVPKNAKHVLDVGTGTGQWAIDYAKAHPNAQVLDTDLSAIQPKENVPPNCNFKVHNTETEWEFEHKFDSILGRMLLMGIHDWPAFFVKPWDNLKPGGWLEVVNPEFPVGCDNESAGPDTPIMRWSRGIREATSIDGIDTLIVRKMRSTIEEQGFLNIREERFKWATGPWPKGEKEKEIGHWMLPNLTVFMAPSAMGLITKKLNWPKEDVKDLVKEALDDLEDTNRHY</sequence>
<dbReference type="CDD" id="cd02440">
    <property type="entry name" value="AdoMet_MTases"/>
    <property type="match status" value="1"/>
</dbReference>
<dbReference type="EMBL" id="MU007109">
    <property type="protein sequence ID" value="KAF2420524.1"/>
    <property type="molecule type" value="Genomic_DNA"/>
</dbReference>
<dbReference type="Pfam" id="PF13489">
    <property type="entry name" value="Methyltransf_23"/>
    <property type="match status" value="1"/>
</dbReference>
<keyword evidence="1" id="KW-0808">Transferase</keyword>
<evidence type="ECO:0000313" key="2">
    <source>
        <dbReference type="Proteomes" id="UP000800235"/>
    </source>
</evidence>
<dbReference type="Gene3D" id="3.40.50.150">
    <property type="entry name" value="Vaccinia Virus protein VP39"/>
    <property type="match status" value="1"/>
</dbReference>
<keyword evidence="2" id="KW-1185">Reference proteome</keyword>
<name>A0A9P4TT56_9PEZI</name>